<evidence type="ECO:0000256" key="3">
    <source>
        <dbReference type="ARBA" id="ARBA00006171"/>
    </source>
</evidence>
<dbReference type="PANTHER" id="PTHR43434">
    <property type="entry name" value="PHOSPHOGLYCOLATE PHOSPHATASE"/>
    <property type="match status" value="1"/>
</dbReference>
<dbReference type="Proteomes" id="UP000231134">
    <property type="component" value="Unassembled WGS sequence"/>
</dbReference>
<reference evidence="5 6" key="1">
    <citation type="submission" date="2017-11" db="EMBL/GenBank/DDBJ databases">
        <title>Animal gut microbial communities from fecal samples from Wisconsin, USA.</title>
        <authorList>
            <person name="Neumann A."/>
        </authorList>
    </citation>
    <scope>NUCLEOTIDE SEQUENCE [LARGE SCALE GENOMIC DNA]</scope>
    <source>
        <strain evidence="5 6">UWS3</strain>
    </source>
</reference>
<accession>A0A2M9A4G3</accession>
<evidence type="ECO:0000313" key="6">
    <source>
        <dbReference type="Proteomes" id="UP000231134"/>
    </source>
</evidence>
<comment type="caution">
    <text evidence="5">The sequence shown here is derived from an EMBL/GenBank/DDBJ whole genome shotgun (WGS) entry which is preliminary data.</text>
</comment>
<dbReference type="EC" id="3.1.3.18" evidence="4"/>
<dbReference type="InterPro" id="IPR023198">
    <property type="entry name" value="PGP-like_dom2"/>
</dbReference>
<dbReference type="Pfam" id="PF13419">
    <property type="entry name" value="HAD_2"/>
    <property type="match status" value="1"/>
</dbReference>
<dbReference type="NCBIfam" id="TIGR01549">
    <property type="entry name" value="HAD-SF-IA-v1"/>
    <property type="match status" value="1"/>
</dbReference>
<evidence type="ECO:0000256" key="2">
    <source>
        <dbReference type="ARBA" id="ARBA00004818"/>
    </source>
</evidence>
<dbReference type="SFLD" id="SFLDG01129">
    <property type="entry name" value="C1.5:_HAD__Beta-PGM__Phosphata"/>
    <property type="match status" value="1"/>
</dbReference>
<evidence type="ECO:0000256" key="4">
    <source>
        <dbReference type="ARBA" id="ARBA00013078"/>
    </source>
</evidence>
<dbReference type="Gene3D" id="1.10.150.240">
    <property type="entry name" value="Putative phosphatase, domain 2"/>
    <property type="match status" value="1"/>
</dbReference>
<dbReference type="NCBIfam" id="TIGR01509">
    <property type="entry name" value="HAD-SF-IA-v3"/>
    <property type="match status" value="1"/>
</dbReference>
<comment type="catalytic activity">
    <reaction evidence="1">
        <text>2-phosphoglycolate + H2O = glycolate + phosphate</text>
        <dbReference type="Rhea" id="RHEA:14369"/>
        <dbReference type="ChEBI" id="CHEBI:15377"/>
        <dbReference type="ChEBI" id="CHEBI:29805"/>
        <dbReference type="ChEBI" id="CHEBI:43474"/>
        <dbReference type="ChEBI" id="CHEBI:58033"/>
        <dbReference type="EC" id="3.1.3.18"/>
    </reaction>
</comment>
<dbReference type="GO" id="GO:0005829">
    <property type="term" value="C:cytosol"/>
    <property type="evidence" value="ECO:0007669"/>
    <property type="project" value="TreeGrafter"/>
</dbReference>
<dbReference type="Gene3D" id="3.40.50.1000">
    <property type="entry name" value="HAD superfamily/HAD-like"/>
    <property type="match status" value="1"/>
</dbReference>
<proteinExistence type="inferred from homology"/>
<name>A0A2M9A4G3_9BACT</name>
<dbReference type="PANTHER" id="PTHR43434:SF1">
    <property type="entry name" value="PHOSPHOGLYCOLATE PHOSPHATASE"/>
    <property type="match status" value="1"/>
</dbReference>
<dbReference type="SFLD" id="SFLDS00003">
    <property type="entry name" value="Haloacid_Dehalogenase"/>
    <property type="match status" value="1"/>
</dbReference>
<dbReference type="InterPro" id="IPR036412">
    <property type="entry name" value="HAD-like_sf"/>
</dbReference>
<comment type="similarity">
    <text evidence="3">Belongs to the HAD-like hydrolase superfamily. CbbY/CbbZ/Gph/YieH family.</text>
</comment>
<protein>
    <recommendedName>
        <fullName evidence="4">phosphoglycolate phosphatase</fullName>
        <ecNumber evidence="4">3.1.3.18</ecNumber>
    </recommendedName>
</protein>
<dbReference type="GO" id="GO:0006281">
    <property type="term" value="P:DNA repair"/>
    <property type="evidence" value="ECO:0007669"/>
    <property type="project" value="TreeGrafter"/>
</dbReference>
<evidence type="ECO:0000313" key="5">
    <source>
        <dbReference type="EMBL" id="PJJ40616.1"/>
    </source>
</evidence>
<dbReference type="RefSeq" id="WP_100424684.1">
    <property type="nucleotide sequence ID" value="NZ_JAQXKX010000049.1"/>
</dbReference>
<sequence length="213" mass="23256">MKTKSLYIFDMDGTLFNTLGDLSVAVNHALAAFGLKTLPTEKVKSYIGNGSLKLIERSLEGADAPLLEVHKCYSEFYAQHCLEKTVPYPGVVEFLRNFPAKKALATNKPHTPGLALLKHFGLESYFEAFAFGDEDTPRKPDAAPFLKVLNATGVSKEDAVMIGDDAPDILGAKNAGIDSVFIENGFGKRASFAPVEPTYSIAHFSDLVHLQFR</sequence>
<dbReference type="OrthoDB" id="9807630at2"/>
<dbReference type="SUPFAM" id="SSF56784">
    <property type="entry name" value="HAD-like"/>
    <property type="match status" value="1"/>
</dbReference>
<dbReference type="AlphaFoldDB" id="A0A2M9A4G3"/>
<comment type="pathway">
    <text evidence="2">Organic acid metabolism; glycolate biosynthesis; glycolate from 2-phosphoglycolate: step 1/1.</text>
</comment>
<dbReference type="InterPro" id="IPR006439">
    <property type="entry name" value="HAD-SF_hydro_IA"/>
</dbReference>
<dbReference type="InterPro" id="IPR023214">
    <property type="entry name" value="HAD_sf"/>
</dbReference>
<keyword evidence="6" id="KW-1185">Reference proteome</keyword>
<gene>
    <name evidence="5" type="ORF">BGX16_0547</name>
</gene>
<dbReference type="EMBL" id="PGEX01000001">
    <property type="protein sequence ID" value="PJJ40616.1"/>
    <property type="molecule type" value="Genomic_DNA"/>
</dbReference>
<dbReference type="GO" id="GO:0008967">
    <property type="term" value="F:phosphoglycolate phosphatase activity"/>
    <property type="evidence" value="ECO:0007669"/>
    <property type="project" value="UniProtKB-EC"/>
</dbReference>
<dbReference type="InterPro" id="IPR050155">
    <property type="entry name" value="HAD-like_hydrolase_sf"/>
</dbReference>
<dbReference type="SFLD" id="SFLDG01135">
    <property type="entry name" value="C1.5.6:_HAD__Beta-PGM__Phospha"/>
    <property type="match status" value="1"/>
</dbReference>
<dbReference type="InterPro" id="IPR041492">
    <property type="entry name" value="HAD_2"/>
</dbReference>
<organism evidence="5 6">
    <name type="scientific">Hallerella succinigenes</name>
    <dbReference type="NCBI Taxonomy" id="1896222"/>
    <lineage>
        <taxon>Bacteria</taxon>
        <taxon>Pseudomonadati</taxon>
        <taxon>Fibrobacterota</taxon>
        <taxon>Fibrobacteria</taxon>
        <taxon>Fibrobacterales</taxon>
        <taxon>Fibrobacteraceae</taxon>
        <taxon>Hallerella</taxon>
    </lineage>
</organism>
<evidence type="ECO:0000256" key="1">
    <source>
        <dbReference type="ARBA" id="ARBA00000830"/>
    </source>
</evidence>